<dbReference type="PROSITE" id="PS51186">
    <property type="entry name" value="GNAT"/>
    <property type="match status" value="1"/>
</dbReference>
<dbReference type="Proteomes" id="UP000224871">
    <property type="component" value="Unassembled WGS sequence"/>
</dbReference>
<keyword evidence="5" id="KW-1185">Reference proteome</keyword>
<dbReference type="EMBL" id="NIBU01000007">
    <property type="protein sequence ID" value="PHM37561.1"/>
    <property type="molecule type" value="Genomic_DNA"/>
</dbReference>
<dbReference type="Gene3D" id="3.40.630.30">
    <property type="match status" value="1"/>
</dbReference>
<dbReference type="RefSeq" id="WP_086956192.1">
    <property type="nucleotide sequence ID" value="NZ_CAWNQC010000270.1"/>
</dbReference>
<proteinExistence type="predicted"/>
<evidence type="ECO:0000313" key="4">
    <source>
        <dbReference type="Proteomes" id="UP000196435"/>
    </source>
</evidence>
<sequence length="146" mass="17145">MVLKTGKFTENEYLEYSKWFTDENISKFLGDIDTEWLDYILTSSEVSQLVFYDNDVLIGVIGICLPNAEHSYYTILDFSVNPRFQNHGYGTKILNHLTHCEEYKESNLWRAIVSIENKNALAFFKKNGWKSEGIEDNDYVKIFFEK</sequence>
<protein>
    <submittedName>
        <fullName evidence="3">Putative GCN5-related N-acetyltransferase</fullName>
    </submittedName>
    <submittedName>
        <fullName evidence="2">Ribosomal-protein-S18-alanine acetyltransferase</fullName>
    </submittedName>
</protein>
<name>A0A1N6MW06_9GAMM</name>
<accession>A0A1N6MW06</accession>
<dbReference type="GO" id="GO:0016747">
    <property type="term" value="F:acyltransferase activity, transferring groups other than amino-acyl groups"/>
    <property type="evidence" value="ECO:0007669"/>
    <property type="project" value="InterPro"/>
</dbReference>
<dbReference type="OrthoDB" id="6871659at2"/>
<dbReference type="EMBL" id="FTLG01000080">
    <property type="protein sequence ID" value="SIP72954.1"/>
    <property type="molecule type" value="Genomic_DNA"/>
</dbReference>
<dbReference type="CDD" id="cd04301">
    <property type="entry name" value="NAT_SF"/>
    <property type="match status" value="1"/>
</dbReference>
<reference evidence="3" key="1">
    <citation type="submission" date="2016-12" db="EMBL/GenBank/DDBJ databases">
        <authorList>
            <person name="Song W.-J."/>
            <person name="Kurnit D.M."/>
        </authorList>
    </citation>
    <scope>NUCLEOTIDE SEQUENCE [LARGE SCALE GENOMIC DNA]</scope>
    <source>
        <strain evidence="3">HGB1681</strain>
    </source>
</reference>
<feature type="domain" description="N-acetyltransferase" evidence="1">
    <location>
        <begin position="3"/>
        <end position="146"/>
    </location>
</feature>
<organism evidence="3 4">
    <name type="scientific">Xenorhabdus innexi</name>
    <dbReference type="NCBI Taxonomy" id="290109"/>
    <lineage>
        <taxon>Bacteria</taxon>
        <taxon>Pseudomonadati</taxon>
        <taxon>Pseudomonadota</taxon>
        <taxon>Gammaproteobacteria</taxon>
        <taxon>Enterobacterales</taxon>
        <taxon>Morganellaceae</taxon>
        <taxon>Xenorhabdus</taxon>
    </lineage>
</organism>
<evidence type="ECO:0000259" key="1">
    <source>
        <dbReference type="PROSITE" id="PS51186"/>
    </source>
</evidence>
<dbReference type="Pfam" id="PF00583">
    <property type="entry name" value="Acetyltransf_1"/>
    <property type="match status" value="1"/>
</dbReference>
<dbReference type="InterPro" id="IPR000182">
    <property type="entry name" value="GNAT_dom"/>
</dbReference>
<keyword evidence="3" id="KW-0808">Transferase</keyword>
<reference evidence="2 5" key="3">
    <citation type="journal article" date="2017" name="Nat. Microbiol.">
        <title>Natural product diversity associated with the nematode symbionts Photorhabdus and Xenorhabdus.</title>
        <authorList>
            <person name="Tobias N.J."/>
            <person name="Wolff H."/>
            <person name="Djahanschiri B."/>
            <person name="Grundmann F."/>
            <person name="Kronenwerth M."/>
            <person name="Shi Y.M."/>
            <person name="Simonyi S."/>
            <person name="Grun P."/>
            <person name="Shapiro-Ilan D."/>
            <person name="Pidot S.J."/>
            <person name="Stinear T.P."/>
            <person name="Ebersberger I."/>
            <person name="Bode H.B."/>
        </authorList>
    </citation>
    <scope>NUCLEOTIDE SEQUENCE [LARGE SCALE GENOMIC DNA]</scope>
    <source>
        <strain evidence="2 5">DSM 16336</strain>
    </source>
</reference>
<evidence type="ECO:0000313" key="2">
    <source>
        <dbReference type="EMBL" id="PHM37561.1"/>
    </source>
</evidence>
<dbReference type="AlphaFoldDB" id="A0A1N6MW06"/>
<dbReference type="InterPro" id="IPR016181">
    <property type="entry name" value="Acyl_CoA_acyltransferase"/>
</dbReference>
<dbReference type="Proteomes" id="UP000196435">
    <property type="component" value="Unassembled WGS sequence"/>
</dbReference>
<gene>
    <name evidence="2" type="ORF">Xinn_00946</name>
    <name evidence="3" type="ORF">XIS1_1700005</name>
</gene>
<dbReference type="SUPFAM" id="SSF55729">
    <property type="entry name" value="Acyl-CoA N-acyltransferases (Nat)"/>
    <property type="match status" value="1"/>
</dbReference>
<reference evidence="4" key="2">
    <citation type="submission" date="2016-12" db="EMBL/GenBank/DDBJ databases">
        <authorList>
            <person name="Gaudriault S."/>
        </authorList>
    </citation>
    <scope>NUCLEOTIDE SEQUENCE [LARGE SCALE GENOMIC DNA]</scope>
    <source>
        <strain evidence="4">HGB1681 (deposited as PTA-6826 in the American Type Culture Collection)</strain>
    </source>
</reference>
<evidence type="ECO:0000313" key="5">
    <source>
        <dbReference type="Proteomes" id="UP000224871"/>
    </source>
</evidence>
<evidence type="ECO:0000313" key="3">
    <source>
        <dbReference type="EMBL" id="SIP72954.1"/>
    </source>
</evidence>